<evidence type="ECO:0000313" key="3">
    <source>
        <dbReference type="Proteomes" id="UP000247437"/>
    </source>
</evidence>
<keyword evidence="1" id="KW-1133">Transmembrane helix</keyword>
<gene>
    <name evidence="2" type="ORF">CRX42_21000</name>
</gene>
<name>A0A2W0EJ93_PSEJE</name>
<dbReference type="EMBL" id="PDLL01000293">
    <property type="protein sequence ID" value="PYY68583.1"/>
    <property type="molecule type" value="Genomic_DNA"/>
</dbReference>
<dbReference type="Pfam" id="PF03929">
    <property type="entry name" value="PepSY_TM"/>
    <property type="match status" value="1"/>
</dbReference>
<comment type="caution">
    <text evidence="2">The sequence shown here is derived from an EMBL/GenBank/DDBJ whole genome shotgun (WGS) entry which is preliminary data.</text>
</comment>
<dbReference type="AlphaFoldDB" id="A0A2W0EJ93"/>
<protein>
    <submittedName>
        <fullName evidence="2">PepSY domain-containing protein</fullName>
    </submittedName>
</protein>
<dbReference type="OrthoDB" id="9776609at2"/>
<proteinExistence type="predicted"/>
<dbReference type="RefSeq" id="WP_090515957.1">
    <property type="nucleotide sequence ID" value="NZ_PDLL01000293.1"/>
</dbReference>
<dbReference type="InterPro" id="IPR005625">
    <property type="entry name" value="PepSY-ass_TM"/>
</dbReference>
<evidence type="ECO:0000256" key="1">
    <source>
        <dbReference type="SAM" id="Phobius"/>
    </source>
</evidence>
<reference evidence="2 3" key="1">
    <citation type="journal article" date="2018" name="Appl. Microbiol. Biotechnol.">
        <title>Characterization of the caprolactam degradation pathway in Pseudomonas jessenii using mass spectrometry-based proteomics.</title>
        <authorList>
            <person name="Otzen M."/>
            <person name="Palacio C."/>
            <person name="Janssen D.B."/>
        </authorList>
    </citation>
    <scope>NUCLEOTIDE SEQUENCE [LARGE SCALE GENOMIC DNA]</scope>
    <source>
        <strain evidence="2 3">GO3</strain>
    </source>
</reference>
<sequence length="129" mass="14585">MLNNFRQSMAWVHTWFGLVLGFVLMVVFFFGALSVFDREIDRWAIPDTRFEPQPMPSYNNLLKQVFADLKPHPVDMAATKGRVIGDLPAPETMPMVSLYAYTTHRDPVLSIGGEFGIPNQPKDPADDQS</sequence>
<keyword evidence="1" id="KW-0812">Transmembrane</keyword>
<dbReference type="Proteomes" id="UP000247437">
    <property type="component" value="Unassembled WGS sequence"/>
</dbReference>
<feature type="transmembrane region" description="Helical" evidence="1">
    <location>
        <begin position="12"/>
        <end position="36"/>
    </location>
</feature>
<evidence type="ECO:0000313" key="2">
    <source>
        <dbReference type="EMBL" id="PYY68583.1"/>
    </source>
</evidence>
<accession>A0A2W0EJ93</accession>
<organism evidence="2 3">
    <name type="scientific">Pseudomonas jessenii</name>
    <dbReference type="NCBI Taxonomy" id="77298"/>
    <lineage>
        <taxon>Bacteria</taxon>
        <taxon>Pseudomonadati</taxon>
        <taxon>Pseudomonadota</taxon>
        <taxon>Gammaproteobacteria</taxon>
        <taxon>Pseudomonadales</taxon>
        <taxon>Pseudomonadaceae</taxon>
        <taxon>Pseudomonas</taxon>
    </lineage>
</organism>
<keyword evidence="1" id="KW-0472">Membrane</keyword>